<dbReference type="PROSITE" id="PS50865">
    <property type="entry name" value="ZF_MYND_2"/>
    <property type="match status" value="1"/>
</dbReference>
<dbReference type="Pfam" id="PF01753">
    <property type="entry name" value="zf-MYND"/>
    <property type="match status" value="1"/>
</dbReference>
<dbReference type="Gene3D" id="6.10.140.2220">
    <property type="match status" value="1"/>
</dbReference>
<evidence type="ECO:0000256" key="2">
    <source>
        <dbReference type="ARBA" id="ARBA00022771"/>
    </source>
</evidence>
<dbReference type="SUPFAM" id="SSF144232">
    <property type="entry name" value="HIT/MYND zinc finger-like"/>
    <property type="match status" value="1"/>
</dbReference>
<dbReference type="AlphaFoldDB" id="A0A0C3C6A8"/>
<dbReference type="Proteomes" id="UP000053424">
    <property type="component" value="Unassembled WGS sequence"/>
</dbReference>
<evidence type="ECO:0000256" key="5">
    <source>
        <dbReference type="SAM" id="MobiDB-lite"/>
    </source>
</evidence>
<keyword evidence="1" id="KW-0479">Metal-binding</keyword>
<reference evidence="8" key="2">
    <citation type="submission" date="2015-01" db="EMBL/GenBank/DDBJ databases">
        <title>Evolutionary Origins and Diversification of the Mycorrhizal Mutualists.</title>
        <authorList>
            <consortium name="DOE Joint Genome Institute"/>
            <consortium name="Mycorrhizal Genomics Consortium"/>
            <person name="Kohler A."/>
            <person name="Kuo A."/>
            <person name="Nagy L.G."/>
            <person name="Floudas D."/>
            <person name="Copeland A."/>
            <person name="Barry K.W."/>
            <person name="Cichocki N."/>
            <person name="Veneault-Fourrey C."/>
            <person name="LaButti K."/>
            <person name="Lindquist E.A."/>
            <person name="Lipzen A."/>
            <person name="Lundell T."/>
            <person name="Morin E."/>
            <person name="Murat C."/>
            <person name="Riley R."/>
            <person name="Ohm R."/>
            <person name="Sun H."/>
            <person name="Tunlid A."/>
            <person name="Henrissat B."/>
            <person name="Grigoriev I.V."/>
            <person name="Hibbett D.S."/>
            <person name="Martin F."/>
        </authorList>
    </citation>
    <scope>NUCLEOTIDE SEQUENCE [LARGE SCALE GENOMIC DNA]</scope>
    <source>
        <strain evidence="8">h7</strain>
    </source>
</reference>
<dbReference type="HOGENOM" id="CLU_121553_0_0_1"/>
<keyword evidence="2 4" id="KW-0863">Zinc-finger</keyword>
<proteinExistence type="predicted"/>
<name>A0A0C3C6A8_HEBCY</name>
<protein>
    <recommendedName>
        <fullName evidence="6">MYND-type domain-containing protein</fullName>
    </recommendedName>
</protein>
<gene>
    <name evidence="7" type="ORF">M413DRAFT_12412</name>
</gene>
<evidence type="ECO:0000259" key="6">
    <source>
        <dbReference type="PROSITE" id="PS50865"/>
    </source>
</evidence>
<evidence type="ECO:0000256" key="1">
    <source>
        <dbReference type="ARBA" id="ARBA00022723"/>
    </source>
</evidence>
<dbReference type="OrthoDB" id="2831360at2759"/>
<dbReference type="EMBL" id="KN831787">
    <property type="protein sequence ID" value="KIM39101.1"/>
    <property type="molecule type" value="Genomic_DNA"/>
</dbReference>
<keyword evidence="3" id="KW-0862">Zinc</keyword>
<dbReference type="GO" id="GO:0008270">
    <property type="term" value="F:zinc ion binding"/>
    <property type="evidence" value="ECO:0007669"/>
    <property type="project" value="UniProtKB-KW"/>
</dbReference>
<evidence type="ECO:0000256" key="4">
    <source>
        <dbReference type="PROSITE-ProRule" id="PRU00134"/>
    </source>
</evidence>
<organism evidence="7 8">
    <name type="scientific">Hebeloma cylindrosporum</name>
    <dbReference type="NCBI Taxonomy" id="76867"/>
    <lineage>
        <taxon>Eukaryota</taxon>
        <taxon>Fungi</taxon>
        <taxon>Dikarya</taxon>
        <taxon>Basidiomycota</taxon>
        <taxon>Agaricomycotina</taxon>
        <taxon>Agaricomycetes</taxon>
        <taxon>Agaricomycetidae</taxon>
        <taxon>Agaricales</taxon>
        <taxon>Agaricineae</taxon>
        <taxon>Hymenogastraceae</taxon>
        <taxon>Hebeloma</taxon>
    </lineage>
</organism>
<feature type="region of interest" description="Disordered" evidence="5">
    <location>
        <begin position="51"/>
        <end position="86"/>
    </location>
</feature>
<sequence length="139" mass="15594">MTMAYDLKHTNAWECAGCGEPARETLYDMASWIHLPQPRVVFYSRTVDSSPLRGGKEHLSSSDQCPDEGDDSISDRRYSPNASTVGEAGWTDESVALTSARCGGCKLVRYCGADCQNQDWKRHKKICKTINSVKWVNWD</sequence>
<feature type="domain" description="MYND-type" evidence="6">
    <location>
        <begin position="65"/>
        <end position="127"/>
    </location>
</feature>
<accession>A0A0C3C6A8</accession>
<evidence type="ECO:0000313" key="8">
    <source>
        <dbReference type="Proteomes" id="UP000053424"/>
    </source>
</evidence>
<keyword evidence="8" id="KW-1185">Reference proteome</keyword>
<dbReference type="STRING" id="686832.A0A0C3C6A8"/>
<dbReference type="InterPro" id="IPR002893">
    <property type="entry name" value="Znf_MYND"/>
</dbReference>
<reference evidence="7 8" key="1">
    <citation type="submission" date="2014-04" db="EMBL/GenBank/DDBJ databases">
        <authorList>
            <consortium name="DOE Joint Genome Institute"/>
            <person name="Kuo A."/>
            <person name="Gay G."/>
            <person name="Dore J."/>
            <person name="Kohler A."/>
            <person name="Nagy L.G."/>
            <person name="Floudas D."/>
            <person name="Copeland A."/>
            <person name="Barry K.W."/>
            <person name="Cichocki N."/>
            <person name="Veneault-Fourrey C."/>
            <person name="LaButti K."/>
            <person name="Lindquist E.A."/>
            <person name="Lipzen A."/>
            <person name="Lundell T."/>
            <person name="Morin E."/>
            <person name="Murat C."/>
            <person name="Sun H."/>
            <person name="Tunlid A."/>
            <person name="Henrissat B."/>
            <person name="Grigoriev I.V."/>
            <person name="Hibbett D.S."/>
            <person name="Martin F."/>
            <person name="Nordberg H.P."/>
            <person name="Cantor M.N."/>
            <person name="Hua S.X."/>
        </authorList>
    </citation>
    <scope>NUCLEOTIDE SEQUENCE [LARGE SCALE GENOMIC DNA]</scope>
    <source>
        <strain evidence="8">h7</strain>
    </source>
</reference>
<evidence type="ECO:0000256" key="3">
    <source>
        <dbReference type="ARBA" id="ARBA00022833"/>
    </source>
</evidence>
<evidence type="ECO:0000313" key="7">
    <source>
        <dbReference type="EMBL" id="KIM39101.1"/>
    </source>
</evidence>